<dbReference type="InterPro" id="IPR021842">
    <property type="entry name" value="DUF3435"/>
</dbReference>
<keyword evidence="3" id="KW-1185">Reference proteome</keyword>
<evidence type="ECO:0000313" key="2">
    <source>
        <dbReference type="EMBL" id="ROV88532.1"/>
    </source>
</evidence>
<dbReference type="AlphaFoldDB" id="A0A423VCI3"/>
<protein>
    <submittedName>
        <fullName evidence="2">Uncharacterized protein</fullName>
    </submittedName>
</protein>
<dbReference type="EMBL" id="LKEB01000117">
    <property type="protein sequence ID" value="ROV88532.1"/>
    <property type="molecule type" value="Genomic_DNA"/>
</dbReference>
<organism evidence="2 3">
    <name type="scientific">Cytospora leucostoma</name>
    <dbReference type="NCBI Taxonomy" id="1230097"/>
    <lineage>
        <taxon>Eukaryota</taxon>
        <taxon>Fungi</taxon>
        <taxon>Dikarya</taxon>
        <taxon>Ascomycota</taxon>
        <taxon>Pezizomycotina</taxon>
        <taxon>Sordariomycetes</taxon>
        <taxon>Sordariomycetidae</taxon>
        <taxon>Diaporthales</taxon>
        <taxon>Cytosporaceae</taxon>
        <taxon>Cytospora</taxon>
    </lineage>
</organism>
<dbReference type="OrthoDB" id="5243844at2759"/>
<accession>A0A423VCI3</accession>
<dbReference type="Proteomes" id="UP000285146">
    <property type="component" value="Unassembled WGS sequence"/>
</dbReference>
<dbReference type="Pfam" id="PF11917">
    <property type="entry name" value="DUF3435"/>
    <property type="match status" value="1"/>
</dbReference>
<feature type="signal peptide" evidence="1">
    <location>
        <begin position="1"/>
        <end position="19"/>
    </location>
</feature>
<feature type="chain" id="PRO_5019433306" evidence="1">
    <location>
        <begin position="20"/>
        <end position="199"/>
    </location>
</feature>
<sequence>MTLMPTLLLDLTHILAAEAIRQDAFEAGYHTVNEILSRPQLDGTGLEKPPRPYFLRIGAGANFEDKGMPASLKCRILSHTEKVHNQSYQSIRIRQDMQGAAFGDLAGENEQLFRHLDHVWKDFDPSAPIYMTEAQRLEMESRKDTTALVQQLSALREAKGAPAKIQNLTHRLVSHRKRLEELAILARREAYFRDKARFR</sequence>
<comment type="caution">
    <text evidence="2">The sequence shown here is derived from an EMBL/GenBank/DDBJ whole genome shotgun (WGS) entry which is preliminary data.</text>
</comment>
<keyword evidence="1" id="KW-0732">Signal</keyword>
<evidence type="ECO:0000256" key="1">
    <source>
        <dbReference type="SAM" id="SignalP"/>
    </source>
</evidence>
<dbReference type="InParanoid" id="A0A423VCI3"/>
<evidence type="ECO:0000313" key="3">
    <source>
        <dbReference type="Proteomes" id="UP000285146"/>
    </source>
</evidence>
<gene>
    <name evidence="2" type="ORF">VPNG_10379</name>
</gene>
<name>A0A423VCI3_9PEZI</name>
<proteinExistence type="predicted"/>
<reference evidence="2 3" key="1">
    <citation type="submission" date="2015-09" db="EMBL/GenBank/DDBJ databases">
        <title>Host preference determinants of Valsa canker pathogens revealed by comparative genomics.</title>
        <authorList>
            <person name="Yin Z."/>
            <person name="Huang L."/>
        </authorList>
    </citation>
    <scope>NUCLEOTIDE SEQUENCE [LARGE SCALE GENOMIC DNA]</scope>
    <source>
        <strain evidence="2 3">SXYLt</strain>
    </source>
</reference>